<proteinExistence type="predicted"/>
<accession>A0ABT4A6B1</accession>
<protein>
    <submittedName>
        <fullName evidence="1">HEAT repeat domain-containing protein</fullName>
    </submittedName>
</protein>
<dbReference type="Pfam" id="PF13646">
    <property type="entry name" value="HEAT_2"/>
    <property type="match status" value="1"/>
</dbReference>
<organism evidence="1 2">
    <name type="scientific">Archangium lansingense</name>
    <dbReference type="NCBI Taxonomy" id="2995310"/>
    <lineage>
        <taxon>Bacteria</taxon>
        <taxon>Pseudomonadati</taxon>
        <taxon>Myxococcota</taxon>
        <taxon>Myxococcia</taxon>
        <taxon>Myxococcales</taxon>
        <taxon>Cystobacterineae</taxon>
        <taxon>Archangiaceae</taxon>
        <taxon>Archangium</taxon>
    </lineage>
</organism>
<gene>
    <name evidence="1" type="ORF">OV287_21995</name>
</gene>
<reference evidence="1 2" key="1">
    <citation type="submission" date="2022-11" db="EMBL/GenBank/DDBJ databases">
        <title>Minimal conservation of predation-associated metabolite biosynthetic gene clusters underscores biosynthetic potential of Myxococcota including descriptions for ten novel species: Archangium lansinium sp. nov., Myxococcus landrumus sp. nov., Nannocystis bai.</title>
        <authorList>
            <person name="Ahearne A."/>
            <person name="Stevens C."/>
            <person name="Phillips K."/>
        </authorList>
    </citation>
    <scope>NUCLEOTIDE SEQUENCE [LARGE SCALE GENOMIC DNA]</scope>
    <source>
        <strain evidence="1 2">MIWBW</strain>
    </source>
</reference>
<comment type="caution">
    <text evidence="1">The sequence shown here is derived from an EMBL/GenBank/DDBJ whole genome shotgun (WGS) entry which is preliminary data.</text>
</comment>
<name>A0ABT4A6B1_9BACT</name>
<dbReference type="InterPro" id="IPR021133">
    <property type="entry name" value="HEAT_type_2"/>
</dbReference>
<dbReference type="InterPro" id="IPR011989">
    <property type="entry name" value="ARM-like"/>
</dbReference>
<dbReference type="EMBL" id="JAPNKA010000001">
    <property type="protein sequence ID" value="MCY1077155.1"/>
    <property type="molecule type" value="Genomic_DNA"/>
</dbReference>
<evidence type="ECO:0000313" key="1">
    <source>
        <dbReference type="EMBL" id="MCY1077155.1"/>
    </source>
</evidence>
<keyword evidence="2" id="KW-1185">Reference proteome</keyword>
<sequence length="215" mass="22650">MPFSPQPALTRASAHRRPWPASLAPTCALAALLLTGSSRLGDASAARMPPSAPSAPQPRGTLHEEILRLLDSPEALPREADWARLGPEALSELLGFARNPQAPEAQRSRAVAAMAVVAHPEASLRLQELLRSSGNPASVRAAATLALGRRAGLEAIPLLTPLLSDSSEQVRATAALTLGRVGGAEVRKALEERLPLEESLAVREAIQQGLSFLEP</sequence>
<dbReference type="SMART" id="SM00567">
    <property type="entry name" value="EZ_HEAT"/>
    <property type="match status" value="3"/>
</dbReference>
<dbReference type="Gene3D" id="1.25.10.10">
    <property type="entry name" value="Leucine-rich Repeat Variant"/>
    <property type="match status" value="1"/>
</dbReference>
<dbReference type="PROSITE" id="PS50077">
    <property type="entry name" value="HEAT_REPEAT"/>
    <property type="match status" value="1"/>
</dbReference>
<dbReference type="InterPro" id="IPR016024">
    <property type="entry name" value="ARM-type_fold"/>
</dbReference>
<dbReference type="Proteomes" id="UP001207654">
    <property type="component" value="Unassembled WGS sequence"/>
</dbReference>
<dbReference type="SUPFAM" id="SSF48371">
    <property type="entry name" value="ARM repeat"/>
    <property type="match status" value="1"/>
</dbReference>
<dbReference type="InterPro" id="IPR004155">
    <property type="entry name" value="PBS_lyase_HEAT"/>
</dbReference>
<evidence type="ECO:0000313" key="2">
    <source>
        <dbReference type="Proteomes" id="UP001207654"/>
    </source>
</evidence>
<dbReference type="RefSeq" id="WP_267536005.1">
    <property type="nucleotide sequence ID" value="NZ_JAPNKA010000001.1"/>
</dbReference>